<accession>A0A6G1CJH4</accession>
<evidence type="ECO:0000259" key="1">
    <source>
        <dbReference type="Pfam" id="PF04685"/>
    </source>
</evidence>
<feature type="domain" description="Glycosyl-hydrolase family 116 catalytic region" evidence="1">
    <location>
        <begin position="1032"/>
        <end position="1279"/>
    </location>
</feature>
<feature type="domain" description="PIR2-like helical" evidence="4">
    <location>
        <begin position="38"/>
        <end position="157"/>
    </location>
</feature>
<dbReference type="InterPro" id="IPR022059">
    <property type="entry name" value="DUF3615"/>
</dbReference>
<dbReference type="InterPro" id="IPR024462">
    <property type="entry name" value="GH116_N"/>
</dbReference>
<dbReference type="PANTHER" id="PTHR12654">
    <property type="entry name" value="BILE ACID BETA-GLUCOSIDASE-RELATED"/>
    <property type="match status" value="1"/>
</dbReference>
<evidence type="ECO:0000313" key="5">
    <source>
        <dbReference type="EMBL" id="KAF0900628.1"/>
    </source>
</evidence>
<sequence length="1300" mass="144470">MALVSNLAPDLRIYKPRRVGGYPSSKEESVCRSHLLRKIEGFYRKAFGRLNFRLIPRTGARFLSGDGLCLGLLDPVSNIVVNTITPSKRCTSNRLRPNPNRVPVVDLDAVDQKELARRSLDGMEAFLIRFFPDLREWQAMRYLFVAGADLLVAAHIIVAEMGMKRFGSSEQAVKEALYMALECGALAAGHPDPDRLVVAWLTISSCIDEAVSLLALPPRNFTYRLTLVSKFARLLDKPPDHGGSEDPLWPWKRAASRHIAHCPCCNEGLPFKHTNLLNWTLQDTIHGFYLQALGRLPAGELRSRFHRSLLKAGHCYGPLDPVSNIIVNTIWYDAAFPPTAMLELDMIGTESLHRVENRSLYGLASFLCTRYHYMDFHQAVRCLLQADANLVLADPNLDTCAAVPSLRIEGQALQFGAAALGWVDARYQAPDTGVQQAFLAAATAAHHPNPDAQANLLTSCKAMMEPALALLQGCSQLSSQDVQRLAMLLSPGSPHGCGKPLPLLSLKGYHLRELTNMHASITRQVNAVLNAYKLANGDPAFELHTICGVNDRVSGPSYSMEEGAPCPPYKYYHSHVNFLATPKSPSEAPILFFAELSNDDKCTSYCCPVPVPMPCAGRIRCLYCDFMGTRIVHPLGKNFHGRKLEFEKMVCGEDPCDDEDDIVPELRQPYYTNLTIVSHSRLIAENVPLIIKVLGLNLKDNAQGLASVYDPLKKWMDNCYRGVPLGGIWGIDKAGIGSWDWKLKEKNCTYHGLFPRSWTVYNSEPDPEIKITCRQISPFIPHNYKESSFPVAVFTFTLHNSGSTPADVTLLFTWANSVGGKSELTGNHTNSRMTSRNGVHGVLLHHRTADGHPPVTFAIISQETDGVRVTGCPRFTMGPSFSGNITTKDMWDEIKKNGSFGDGGSVETLVVHRSGGGGDDDSAGRRDTRGFVRAVVVVPRGEVPGRENLPQVKRYTKFHGTDRHAATECLAHDALLEHTKWESQIEEWQRPILQDKSLPEWYPVTLFNELYYQNAGGTIWTGGVPGGDGVHNLWNTYDVHFYASFALLSLFPKLELNLQRDFVRAVLHDPCHRHTLDGATVPRKALPFILQSTILEWSFLHQPVLGLMPHDMGLNDPWFEVNAYMLHDPSRWKDLNPKFVLQVYRDVVATGNAEAAWPAMYLAMAYMDQFDRDGDGMVENEGRPDQTYDLWSVSGVSGYTGGLWVAALQAAAAMAGIVGDGAAEAYFRGRYQRARRVYTDELWNGGYFNYDNSGGATSSLIQADQLAGQWYARACGWSRSSTTTRRGERWRRCSTTTSCG</sequence>
<gene>
    <name evidence="5" type="ORF">E2562_033144</name>
</gene>
<proteinExistence type="predicted"/>
<protein>
    <recommendedName>
        <fullName evidence="7">Glucosylceramidase</fullName>
    </recommendedName>
</protein>
<dbReference type="OrthoDB" id="730489at2759"/>
<dbReference type="PANTHER" id="PTHR12654:SF3">
    <property type="entry name" value="NON-LYSOSOMAL GLUCOSYLCERAMIDASE"/>
    <property type="match status" value="1"/>
</dbReference>
<dbReference type="InterPro" id="IPR008928">
    <property type="entry name" value="6-hairpin_glycosidase_sf"/>
</dbReference>
<evidence type="ECO:0000259" key="3">
    <source>
        <dbReference type="Pfam" id="PF12274"/>
    </source>
</evidence>
<evidence type="ECO:0000259" key="4">
    <source>
        <dbReference type="Pfam" id="PF20235"/>
    </source>
</evidence>
<dbReference type="Pfam" id="PF20235">
    <property type="entry name" value="PIR2-like_helical"/>
    <property type="match status" value="2"/>
</dbReference>
<evidence type="ECO:0008006" key="7">
    <source>
        <dbReference type="Google" id="ProtNLM"/>
    </source>
</evidence>
<dbReference type="GO" id="GO:0008422">
    <property type="term" value="F:beta-glucosidase activity"/>
    <property type="evidence" value="ECO:0007669"/>
    <property type="project" value="TreeGrafter"/>
</dbReference>
<dbReference type="GO" id="GO:0005975">
    <property type="term" value="P:carbohydrate metabolic process"/>
    <property type="evidence" value="ECO:0007669"/>
    <property type="project" value="InterPro"/>
</dbReference>
<dbReference type="EMBL" id="SPHZ02000009">
    <property type="protein sequence ID" value="KAF0900628.1"/>
    <property type="molecule type" value="Genomic_DNA"/>
</dbReference>
<name>A0A6G1CJH4_9ORYZ</name>
<comment type="caution">
    <text evidence="5">The sequence shown here is derived from an EMBL/GenBank/DDBJ whole genome shotgun (WGS) entry which is preliminary data.</text>
</comment>
<dbReference type="InterPro" id="IPR012341">
    <property type="entry name" value="6hp_glycosidase-like_sf"/>
</dbReference>
<dbReference type="SUPFAM" id="SSF48208">
    <property type="entry name" value="Six-hairpin glycosidases"/>
    <property type="match status" value="1"/>
</dbReference>
<evidence type="ECO:0000313" key="6">
    <source>
        <dbReference type="Proteomes" id="UP000479710"/>
    </source>
</evidence>
<dbReference type="Proteomes" id="UP000479710">
    <property type="component" value="Unassembled WGS sequence"/>
</dbReference>
<reference evidence="5 6" key="1">
    <citation type="submission" date="2019-11" db="EMBL/GenBank/DDBJ databases">
        <title>Whole genome sequence of Oryza granulata.</title>
        <authorList>
            <person name="Li W."/>
        </authorList>
    </citation>
    <scope>NUCLEOTIDE SEQUENCE [LARGE SCALE GENOMIC DNA]</scope>
    <source>
        <strain evidence="6">cv. Menghai</strain>
        <tissue evidence="5">Leaf</tissue>
    </source>
</reference>
<organism evidence="5 6">
    <name type="scientific">Oryza meyeriana var. granulata</name>
    <dbReference type="NCBI Taxonomy" id="110450"/>
    <lineage>
        <taxon>Eukaryota</taxon>
        <taxon>Viridiplantae</taxon>
        <taxon>Streptophyta</taxon>
        <taxon>Embryophyta</taxon>
        <taxon>Tracheophyta</taxon>
        <taxon>Spermatophyta</taxon>
        <taxon>Magnoliopsida</taxon>
        <taxon>Liliopsida</taxon>
        <taxon>Poales</taxon>
        <taxon>Poaceae</taxon>
        <taxon>BOP clade</taxon>
        <taxon>Oryzoideae</taxon>
        <taxon>Oryzeae</taxon>
        <taxon>Oryzinae</taxon>
        <taxon>Oryza</taxon>
        <taxon>Oryza meyeriana</taxon>
    </lineage>
</organism>
<dbReference type="InterPro" id="IPR046527">
    <property type="entry name" value="PIR2-like_helical"/>
</dbReference>
<feature type="domain" description="PIR2-like helical" evidence="4">
    <location>
        <begin position="283"/>
        <end position="396"/>
    </location>
</feature>
<dbReference type="Gene3D" id="1.50.10.10">
    <property type="match status" value="1"/>
</dbReference>
<dbReference type="InterPro" id="IPR052566">
    <property type="entry name" value="Non-lysos_glucosylceramidase"/>
</dbReference>
<feature type="domain" description="DUF3615" evidence="3">
    <location>
        <begin position="525"/>
        <end position="634"/>
    </location>
</feature>
<dbReference type="Pfam" id="PF12274">
    <property type="entry name" value="DUF3615"/>
    <property type="match status" value="1"/>
</dbReference>
<dbReference type="InterPro" id="IPR006775">
    <property type="entry name" value="GH116_catalytic"/>
</dbReference>
<dbReference type="Pfam" id="PF04685">
    <property type="entry name" value="DUF608"/>
    <property type="match status" value="1"/>
</dbReference>
<evidence type="ECO:0000259" key="2">
    <source>
        <dbReference type="Pfam" id="PF12215"/>
    </source>
</evidence>
<keyword evidence="6" id="KW-1185">Reference proteome</keyword>
<feature type="domain" description="Glycosyl-hydrolase family 116 N-terminal" evidence="2">
    <location>
        <begin position="732"/>
        <end position="981"/>
    </location>
</feature>
<dbReference type="Pfam" id="PF12215">
    <property type="entry name" value="Glyco_hydr_116N"/>
    <property type="match status" value="1"/>
</dbReference>